<dbReference type="Gene3D" id="3.40.50.720">
    <property type="entry name" value="NAD(P)-binding Rossmann-like Domain"/>
    <property type="match status" value="2"/>
</dbReference>
<evidence type="ECO:0000313" key="4">
    <source>
        <dbReference type="Proteomes" id="UP000030645"/>
    </source>
</evidence>
<accession>W9REE8</accession>
<dbReference type="InterPro" id="IPR006140">
    <property type="entry name" value="D-isomer_DH_NAD-bd"/>
</dbReference>
<name>W9REE8_9ROSA</name>
<keyword evidence="4" id="KW-1185">Reference proteome</keyword>
<evidence type="ECO:0000259" key="2">
    <source>
        <dbReference type="Pfam" id="PF02826"/>
    </source>
</evidence>
<reference evidence="4" key="1">
    <citation type="submission" date="2013-01" db="EMBL/GenBank/DDBJ databases">
        <title>Draft Genome Sequence of a Mulberry Tree, Morus notabilis C.K. Schneid.</title>
        <authorList>
            <person name="He N."/>
            <person name="Zhao S."/>
        </authorList>
    </citation>
    <scope>NUCLEOTIDE SEQUENCE</scope>
</reference>
<dbReference type="InterPro" id="IPR050223">
    <property type="entry name" value="D-isomer_2-hydroxyacid_DH"/>
</dbReference>
<dbReference type="Pfam" id="PF02826">
    <property type="entry name" value="2-Hacid_dh_C"/>
    <property type="match status" value="1"/>
</dbReference>
<sequence>MDGIGVLMTCPMFNYLEAELEKRFKLWRYPSMAEFLGENADSVQAVVGNTKIGADAVGLEKSDLRKCEERGIGVTNSPDVLTDDVADQAIGLILAVLRRICGCDGFVRRGLWKKGDFKDLTGRIGLAIAKRAEAFGCKVSYFSRTEKPYTSYKFQSNITDLATNCEVLVVACALTEETHHIINRENALSWSHGEEEEEVAPLKMRKLRVSRVK</sequence>
<keyword evidence="1" id="KW-0560">Oxidoreductase</keyword>
<dbReference type="eggNOG" id="KOG0069">
    <property type="taxonomic scope" value="Eukaryota"/>
</dbReference>
<dbReference type="PANTHER" id="PTHR10996:SF225">
    <property type="entry name" value="HYDROXYPHENYLPYRUVATE REDUCTASE-LIKE"/>
    <property type="match status" value="1"/>
</dbReference>
<organism evidence="3 4">
    <name type="scientific">Morus notabilis</name>
    <dbReference type="NCBI Taxonomy" id="981085"/>
    <lineage>
        <taxon>Eukaryota</taxon>
        <taxon>Viridiplantae</taxon>
        <taxon>Streptophyta</taxon>
        <taxon>Embryophyta</taxon>
        <taxon>Tracheophyta</taxon>
        <taxon>Spermatophyta</taxon>
        <taxon>Magnoliopsida</taxon>
        <taxon>eudicotyledons</taxon>
        <taxon>Gunneridae</taxon>
        <taxon>Pentapetalae</taxon>
        <taxon>rosids</taxon>
        <taxon>fabids</taxon>
        <taxon>Rosales</taxon>
        <taxon>Moraceae</taxon>
        <taxon>Moreae</taxon>
        <taxon>Morus</taxon>
    </lineage>
</organism>
<proteinExistence type="predicted"/>
<dbReference type="Proteomes" id="UP000030645">
    <property type="component" value="Unassembled WGS sequence"/>
</dbReference>
<evidence type="ECO:0000313" key="3">
    <source>
        <dbReference type="EMBL" id="EXB74514.1"/>
    </source>
</evidence>
<dbReference type="InterPro" id="IPR036291">
    <property type="entry name" value="NAD(P)-bd_dom_sf"/>
</dbReference>
<dbReference type="SUPFAM" id="SSF52283">
    <property type="entry name" value="Formate/glycerate dehydrogenase catalytic domain-like"/>
    <property type="match status" value="1"/>
</dbReference>
<dbReference type="EMBL" id="KE344648">
    <property type="protein sequence ID" value="EXB74514.1"/>
    <property type="molecule type" value="Genomic_DNA"/>
</dbReference>
<evidence type="ECO:0000256" key="1">
    <source>
        <dbReference type="ARBA" id="ARBA00023002"/>
    </source>
</evidence>
<dbReference type="GO" id="GO:0016618">
    <property type="term" value="F:hydroxypyruvate reductase [NAD(P)H] activity"/>
    <property type="evidence" value="ECO:0007669"/>
    <property type="project" value="TreeGrafter"/>
</dbReference>
<dbReference type="SUPFAM" id="SSF51735">
    <property type="entry name" value="NAD(P)-binding Rossmann-fold domains"/>
    <property type="match status" value="1"/>
</dbReference>
<gene>
    <name evidence="3" type="ORF">L484_026209</name>
</gene>
<dbReference type="STRING" id="981085.W9REE8"/>
<protein>
    <submittedName>
        <fullName evidence="3">Glyoxylate reductase</fullName>
    </submittedName>
</protein>
<dbReference type="PANTHER" id="PTHR10996">
    <property type="entry name" value="2-HYDROXYACID DEHYDROGENASE-RELATED"/>
    <property type="match status" value="1"/>
</dbReference>
<dbReference type="GO" id="GO:0051287">
    <property type="term" value="F:NAD binding"/>
    <property type="evidence" value="ECO:0007669"/>
    <property type="project" value="InterPro"/>
</dbReference>
<dbReference type="GO" id="GO:0005829">
    <property type="term" value="C:cytosol"/>
    <property type="evidence" value="ECO:0007669"/>
    <property type="project" value="TreeGrafter"/>
</dbReference>
<dbReference type="GO" id="GO:0030267">
    <property type="term" value="F:glyoxylate reductase (NADPH) activity"/>
    <property type="evidence" value="ECO:0007669"/>
    <property type="project" value="TreeGrafter"/>
</dbReference>
<dbReference type="AlphaFoldDB" id="W9REE8"/>
<feature type="domain" description="D-isomer specific 2-hydroxyacid dehydrogenase NAD-binding" evidence="2">
    <location>
        <begin position="91"/>
        <end position="186"/>
    </location>
</feature>